<dbReference type="EMBL" id="VHSG01000018">
    <property type="protein sequence ID" value="TQV73404.1"/>
    <property type="molecule type" value="Genomic_DNA"/>
</dbReference>
<dbReference type="RefSeq" id="WP_142905532.1">
    <property type="nucleotide sequence ID" value="NZ_ML660097.1"/>
</dbReference>
<keyword evidence="9" id="KW-0969">Cilium</keyword>
<evidence type="ECO:0000256" key="1">
    <source>
        <dbReference type="ARBA" id="ARBA00004418"/>
    </source>
</evidence>
<dbReference type="SMART" id="SM00858">
    <property type="entry name" value="SAF"/>
    <property type="match status" value="1"/>
</dbReference>
<dbReference type="Gene3D" id="2.30.30.760">
    <property type="match status" value="1"/>
</dbReference>
<dbReference type="GO" id="GO:0042597">
    <property type="term" value="C:periplasmic space"/>
    <property type="evidence" value="ECO:0007669"/>
    <property type="project" value="UniProtKB-SubCell"/>
</dbReference>
<feature type="domain" description="SAF" evidence="8">
    <location>
        <begin position="203"/>
        <end position="264"/>
    </location>
</feature>
<evidence type="ECO:0000259" key="8">
    <source>
        <dbReference type="SMART" id="SM00858"/>
    </source>
</evidence>
<protein>
    <recommendedName>
        <fullName evidence="3">Flagella basal body P-ring formation protein FlgA</fullName>
    </recommendedName>
</protein>
<comment type="caution">
    <text evidence="9">The sequence shown here is derived from an EMBL/GenBank/DDBJ whole genome shotgun (WGS) entry which is preliminary data.</text>
</comment>
<evidence type="ECO:0000256" key="3">
    <source>
        <dbReference type="ARBA" id="ARBA00014754"/>
    </source>
</evidence>
<dbReference type="InterPro" id="IPR013974">
    <property type="entry name" value="SAF"/>
</dbReference>
<evidence type="ECO:0000256" key="7">
    <source>
        <dbReference type="SAM" id="SignalP"/>
    </source>
</evidence>
<keyword evidence="10" id="KW-1185">Reference proteome</keyword>
<keyword evidence="9" id="KW-0282">Flagellum</keyword>
<dbReference type="NCBIfam" id="TIGR03170">
    <property type="entry name" value="flgA_cterm"/>
    <property type="match status" value="1"/>
</dbReference>
<dbReference type="PANTHER" id="PTHR36307:SF1">
    <property type="entry name" value="FLAGELLA BASAL BODY P-RING FORMATION PROTEIN FLGA"/>
    <property type="match status" value="1"/>
</dbReference>
<name>A0A545T853_9GAMM</name>
<reference evidence="9 10" key="1">
    <citation type="submission" date="2019-06" db="EMBL/GenBank/DDBJ databases">
        <title>Whole genome sequence for Cellvibrionaceae sp. R142.</title>
        <authorList>
            <person name="Wang G."/>
        </authorList>
    </citation>
    <scope>NUCLEOTIDE SEQUENCE [LARGE SCALE GENOMIC DNA]</scope>
    <source>
        <strain evidence="9 10">R142</strain>
    </source>
</reference>
<feature type="signal peptide" evidence="7">
    <location>
        <begin position="1"/>
        <end position="22"/>
    </location>
</feature>
<keyword evidence="9" id="KW-0966">Cell projection</keyword>
<evidence type="ECO:0000256" key="2">
    <source>
        <dbReference type="ARBA" id="ARBA00010474"/>
    </source>
</evidence>
<dbReference type="GO" id="GO:0044780">
    <property type="term" value="P:bacterial-type flagellum assembly"/>
    <property type="evidence" value="ECO:0007669"/>
    <property type="project" value="InterPro"/>
</dbReference>
<dbReference type="CDD" id="cd11614">
    <property type="entry name" value="SAF_CpaB_FlgA_like"/>
    <property type="match status" value="1"/>
</dbReference>
<dbReference type="AlphaFoldDB" id="A0A545T853"/>
<comment type="subcellular location">
    <subcellularLocation>
        <location evidence="1">Periplasm</location>
    </subcellularLocation>
</comment>
<keyword evidence="4 7" id="KW-0732">Signal</keyword>
<evidence type="ECO:0000313" key="9">
    <source>
        <dbReference type="EMBL" id="TQV73404.1"/>
    </source>
</evidence>
<proteinExistence type="inferred from homology"/>
<dbReference type="OrthoDB" id="6194608at2"/>
<dbReference type="Proteomes" id="UP000319732">
    <property type="component" value="Unassembled WGS sequence"/>
</dbReference>
<dbReference type="PANTHER" id="PTHR36307">
    <property type="entry name" value="FLAGELLA BASAL BODY P-RING FORMATION PROTEIN FLGA"/>
    <property type="match status" value="1"/>
</dbReference>
<dbReference type="InterPro" id="IPR039246">
    <property type="entry name" value="Flagellar_FlgA"/>
</dbReference>
<gene>
    <name evidence="9" type="primary">flgA</name>
    <name evidence="9" type="ORF">FKG94_17015</name>
</gene>
<keyword evidence="5" id="KW-0574">Periplasm</keyword>
<evidence type="ECO:0000256" key="6">
    <source>
        <dbReference type="ARBA" id="ARBA00025643"/>
    </source>
</evidence>
<accession>A0A545T853</accession>
<evidence type="ECO:0000313" key="10">
    <source>
        <dbReference type="Proteomes" id="UP000319732"/>
    </source>
</evidence>
<evidence type="ECO:0000256" key="4">
    <source>
        <dbReference type="ARBA" id="ARBA00022729"/>
    </source>
</evidence>
<evidence type="ECO:0000256" key="5">
    <source>
        <dbReference type="ARBA" id="ARBA00022764"/>
    </source>
</evidence>
<dbReference type="Pfam" id="PF13144">
    <property type="entry name" value="ChapFlgA"/>
    <property type="match status" value="1"/>
</dbReference>
<sequence length="326" mass="35214">MKRLLPIGYLLLVTVVSMPLHGSGDNADAAITLSFKTGAVVQATTYTLGDVADIETDVEQRRQLQGLPLGLAPRPGQQAHVRRIDVDRQIARHFPALVASLRWRGETRTRIRATGVPYATAAAVQQAQTHLEDWLRPRFPTAVVTPVRAQTQSLLVPAGALEVRPRLSTAVRLAQRICVWVDIFVDANRFQTLPVWFAVQAPAPVLTARRGLPARHTPTAGDLRAEVIDLATLRGQPLVPAALPALRLKRALQKGSVLLQDHLEPVPAVSRGQLITVYARQGSVAIKVQGKARADGHIAESIAVENPASGASYNAVVIDKGIARVN</sequence>
<comment type="similarity">
    <text evidence="2">Belongs to the FlgA family.</text>
</comment>
<feature type="chain" id="PRO_5022098393" description="Flagella basal body P-ring formation protein FlgA" evidence="7">
    <location>
        <begin position="23"/>
        <end position="326"/>
    </location>
</feature>
<dbReference type="InterPro" id="IPR017585">
    <property type="entry name" value="SAF_FlgA"/>
</dbReference>
<comment type="function">
    <text evidence="6">Involved in the assembly process of the P-ring formation. It may associate with FlgF on the rod constituting a structure essential for the P-ring assembly or may act as a modulator protein for the P-ring assembly.</text>
</comment>
<organism evidence="9 10">
    <name type="scientific">Exilibacterium tricleocarpae</name>
    <dbReference type="NCBI Taxonomy" id="2591008"/>
    <lineage>
        <taxon>Bacteria</taxon>
        <taxon>Pseudomonadati</taxon>
        <taxon>Pseudomonadota</taxon>
        <taxon>Gammaproteobacteria</taxon>
        <taxon>Cellvibrionales</taxon>
        <taxon>Cellvibrionaceae</taxon>
        <taxon>Exilibacterium</taxon>
    </lineage>
</organism>